<protein>
    <submittedName>
        <fullName evidence="1">Uncharacterized protein</fullName>
    </submittedName>
</protein>
<evidence type="ECO:0000313" key="2">
    <source>
        <dbReference type="Proteomes" id="UP001153334"/>
    </source>
</evidence>
<sequence>MTVDIWLPFYIGLGFLITAIALITLLPQPASANTDAKPTTSNMIDEVTEDTPFLSHSAELNDEPTTSHSGKDEGTRSAFSERVKSIYSSLYNNANYAKLLLIVLLFGISSSNIGILILYLSKRYEQTFVQAGYLFSIKGVVNILLLVVIVPFWSTLWPLDTIESQIRLALVGLQVSTIIQCIGLLIIGFAPELWPAILGLVIYALGTGADIFTLSLAKSLATLSTHDDAAGRDYGVIVTFKTIGALIGTPLGTALWVSGLTIGGTLLGLPFFVTTGLLLIALMVAINLHTHVILRTTQLPSAGSPGTAGTAFNTNLSGRPPP</sequence>
<evidence type="ECO:0000313" key="1">
    <source>
        <dbReference type="EMBL" id="KAJ8120098.1"/>
    </source>
</evidence>
<proteinExistence type="predicted"/>
<dbReference type="EMBL" id="JAPESX010000696">
    <property type="protein sequence ID" value="KAJ8120098.1"/>
    <property type="molecule type" value="Genomic_DNA"/>
</dbReference>
<organism evidence="1 2">
    <name type="scientific">Nemania bipapillata</name>
    <dbReference type="NCBI Taxonomy" id="110536"/>
    <lineage>
        <taxon>Eukaryota</taxon>
        <taxon>Fungi</taxon>
        <taxon>Dikarya</taxon>
        <taxon>Ascomycota</taxon>
        <taxon>Pezizomycotina</taxon>
        <taxon>Sordariomycetes</taxon>
        <taxon>Xylariomycetidae</taxon>
        <taxon>Xylariales</taxon>
        <taxon>Xylariaceae</taxon>
        <taxon>Nemania</taxon>
    </lineage>
</organism>
<comment type="caution">
    <text evidence="1">The sequence shown here is derived from an EMBL/GenBank/DDBJ whole genome shotgun (WGS) entry which is preliminary data.</text>
</comment>
<gene>
    <name evidence="1" type="ORF">ONZ43_g3107</name>
</gene>
<keyword evidence="2" id="KW-1185">Reference proteome</keyword>
<dbReference type="Proteomes" id="UP001153334">
    <property type="component" value="Unassembled WGS sequence"/>
</dbReference>
<name>A0ACC2IY80_9PEZI</name>
<accession>A0ACC2IY80</accession>
<reference evidence="1" key="1">
    <citation type="submission" date="2022-11" db="EMBL/GenBank/DDBJ databases">
        <title>Genome Sequence of Nemania bipapillata.</title>
        <authorList>
            <person name="Buettner E."/>
        </authorList>
    </citation>
    <scope>NUCLEOTIDE SEQUENCE</scope>
    <source>
        <strain evidence="1">CP14</strain>
    </source>
</reference>